<protein>
    <recommendedName>
        <fullName evidence="6">Methionine synthase</fullName>
        <ecNumber evidence="5">2.1.1.13</ecNumber>
    </recommendedName>
    <alternativeName>
        <fullName evidence="17">5-methyltetrahydrofolate--homocysteine methyltransferase</fullName>
    </alternativeName>
</protein>
<comment type="function">
    <text evidence="16">Catalyzes the transfer of a methyl group from methyl-cobalamin to homocysteine, yielding enzyme-bound cob(I)alamin and methionine. Subsequently, remethylates the cofactor using methyltetrahydrofolate.</text>
</comment>
<comment type="catalytic activity">
    <reaction evidence="1">
        <text>(6S)-5-methyl-5,6,7,8-tetrahydrofolate + L-homocysteine = (6S)-5,6,7,8-tetrahydrofolate + L-methionine</text>
        <dbReference type="Rhea" id="RHEA:11172"/>
        <dbReference type="ChEBI" id="CHEBI:18608"/>
        <dbReference type="ChEBI" id="CHEBI:57453"/>
        <dbReference type="ChEBI" id="CHEBI:57844"/>
        <dbReference type="ChEBI" id="CHEBI:58199"/>
        <dbReference type="EC" id="2.1.1.13"/>
    </reaction>
</comment>
<dbReference type="Pfam" id="PF02574">
    <property type="entry name" value="S-methyl_trans"/>
    <property type="match status" value="1"/>
</dbReference>
<dbReference type="SUPFAM" id="SSF82282">
    <property type="entry name" value="Homocysteine S-methyltransferase"/>
    <property type="match status" value="1"/>
</dbReference>
<dbReference type="STRING" id="1249933.SAMN04489797_1855"/>
<dbReference type="GO" id="GO:0032259">
    <property type="term" value="P:methylation"/>
    <property type="evidence" value="ECO:0007669"/>
    <property type="project" value="UniProtKB-KW"/>
</dbReference>
<keyword evidence="7 19" id="KW-0489">Methyltransferase</keyword>
<evidence type="ECO:0000256" key="19">
    <source>
        <dbReference type="PROSITE-ProRule" id="PRU00333"/>
    </source>
</evidence>
<reference evidence="21 22" key="1">
    <citation type="submission" date="2016-10" db="EMBL/GenBank/DDBJ databases">
        <authorList>
            <person name="Varghese N."/>
            <person name="Submissions S."/>
        </authorList>
    </citation>
    <scope>NUCLEOTIDE SEQUENCE [LARGE SCALE GENOMIC DNA]</scope>
    <source>
        <strain evidence="21 22">RHA_55</strain>
    </source>
</reference>
<evidence type="ECO:0000256" key="5">
    <source>
        <dbReference type="ARBA" id="ARBA00012032"/>
    </source>
</evidence>
<evidence type="ECO:0000256" key="15">
    <source>
        <dbReference type="ARBA" id="ARBA00023285"/>
    </source>
</evidence>
<keyword evidence="13 18" id="KW-0862">Zinc</keyword>
<evidence type="ECO:0000256" key="8">
    <source>
        <dbReference type="ARBA" id="ARBA00022605"/>
    </source>
</evidence>
<keyword evidence="11" id="KW-0949">S-adenosyl-L-methionine</keyword>
<name>A0A1H1T5N0_9FLAO</name>
<keyword evidence="14" id="KW-0486">Methionine biosynthesis</keyword>
<dbReference type="InterPro" id="IPR050554">
    <property type="entry name" value="Met_Synthase/Corrinoid"/>
</dbReference>
<evidence type="ECO:0000256" key="17">
    <source>
        <dbReference type="ARBA" id="ARBA00031040"/>
    </source>
</evidence>
<dbReference type="PANTHER" id="PTHR45833">
    <property type="entry name" value="METHIONINE SYNTHASE"/>
    <property type="match status" value="1"/>
</dbReference>
<dbReference type="GO" id="GO:0031419">
    <property type="term" value="F:cobalamin binding"/>
    <property type="evidence" value="ECO:0007669"/>
    <property type="project" value="UniProtKB-KW"/>
</dbReference>
<keyword evidence="8" id="KW-0028">Amino-acid biosynthesis</keyword>
<evidence type="ECO:0000256" key="16">
    <source>
        <dbReference type="ARBA" id="ARBA00025552"/>
    </source>
</evidence>
<feature type="binding site" evidence="18 19">
    <location>
        <position position="306"/>
    </location>
    <ligand>
        <name>Zn(2+)</name>
        <dbReference type="ChEBI" id="CHEBI:29105"/>
    </ligand>
</feature>
<dbReference type="PROSITE" id="PS50970">
    <property type="entry name" value="HCY"/>
    <property type="match status" value="1"/>
</dbReference>
<dbReference type="Gene3D" id="3.20.20.330">
    <property type="entry name" value="Homocysteine-binding-like domain"/>
    <property type="match status" value="1"/>
</dbReference>
<evidence type="ECO:0000256" key="1">
    <source>
        <dbReference type="ARBA" id="ARBA00001700"/>
    </source>
</evidence>
<evidence type="ECO:0000256" key="4">
    <source>
        <dbReference type="ARBA" id="ARBA00010398"/>
    </source>
</evidence>
<evidence type="ECO:0000256" key="9">
    <source>
        <dbReference type="ARBA" id="ARBA00022628"/>
    </source>
</evidence>
<dbReference type="RefSeq" id="WP_092446403.1">
    <property type="nucleotide sequence ID" value="NZ_LT629774.1"/>
</dbReference>
<dbReference type="EMBL" id="LT629774">
    <property type="protein sequence ID" value="SDS55316.1"/>
    <property type="molecule type" value="Genomic_DNA"/>
</dbReference>
<dbReference type="EC" id="2.1.1.13" evidence="5"/>
<dbReference type="AlphaFoldDB" id="A0A1H1T5N0"/>
<proteinExistence type="inferred from homology"/>
<evidence type="ECO:0000256" key="14">
    <source>
        <dbReference type="ARBA" id="ARBA00023167"/>
    </source>
</evidence>
<evidence type="ECO:0000256" key="13">
    <source>
        <dbReference type="ARBA" id="ARBA00022833"/>
    </source>
</evidence>
<dbReference type="InterPro" id="IPR036589">
    <property type="entry name" value="HCY_dom_sf"/>
</dbReference>
<keyword evidence="12 18" id="KW-0479">Metal-binding</keyword>
<dbReference type="PIRSF" id="PIRSF037505">
    <property type="entry name" value="Betaine_HMT"/>
    <property type="match status" value="1"/>
</dbReference>
<feature type="binding site" evidence="19">
    <location>
        <position position="243"/>
    </location>
    <ligand>
        <name>Zn(2+)</name>
        <dbReference type="ChEBI" id="CHEBI:29105"/>
    </ligand>
</feature>
<organism evidence="21 22">
    <name type="scientific">Winogradskyella sediminis</name>
    <dbReference type="NCBI Taxonomy" id="1382466"/>
    <lineage>
        <taxon>Bacteria</taxon>
        <taxon>Pseudomonadati</taxon>
        <taxon>Bacteroidota</taxon>
        <taxon>Flavobacteriia</taxon>
        <taxon>Flavobacteriales</taxon>
        <taxon>Flavobacteriaceae</taxon>
        <taxon>Winogradskyella</taxon>
    </lineage>
</organism>
<evidence type="ECO:0000259" key="20">
    <source>
        <dbReference type="PROSITE" id="PS50970"/>
    </source>
</evidence>
<evidence type="ECO:0000313" key="21">
    <source>
        <dbReference type="EMBL" id="SDS55316.1"/>
    </source>
</evidence>
<dbReference type="GO" id="GO:0046653">
    <property type="term" value="P:tetrahydrofolate metabolic process"/>
    <property type="evidence" value="ECO:0007669"/>
    <property type="project" value="TreeGrafter"/>
</dbReference>
<evidence type="ECO:0000256" key="10">
    <source>
        <dbReference type="ARBA" id="ARBA00022679"/>
    </source>
</evidence>
<evidence type="ECO:0000256" key="12">
    <source>
        <dbReference type="ARBA" id="ARBA00022723"/>
    </source>
</evidence>
<dbReference type="PANTHER" id="PTHR45833:SF1">
    <property type="entry name" value="METHIONINE SYNTHASE"/>
    <property type="match status" value="1"/>
</dbReference>
<accession>A0A1H1T5N0</accession>
<dbReference type="GO" id="GO:0005829">
    <property type="term" value="C:cytosol"/>
    <property type="evidence" value="ECO:0007669"/>
    <property type="project" value="TreeGrafter"/>
</dbReference>
<dbReference type="InterPro" id="IPR017226">
    <property type="entry name" value="BHMT-like"/>
</dbReference>
<dbReference type="GO" id="GO:0050667">
    <property type="term" value="P:homocysteine metabolic process"/>
    <property type="evidence" value="ECO:0007669"/>
    <property type="project" value="TreeGrafter"/>
</dbReference>
<keyword evidence="9" id="KW-0846">Cobalamin</keyword>
<dbReference type="Proteomes" id="UP000198963">
    <property type="component" value="Chromosome I"/>
</dbReference>
<comment type="pathway">
    <text evidence="3">Amino-acid biosynthesis; L-methionine biosynthesis via de novo pathway; L-methionine from L-homocysteine (MetH route): step 1/1.</text>
</comment>
<feature type="domain" description="Hcy-binding" evidence="20">
    <location>
        <begin position="1"/>
        <end position="321"/>
    </location>
</feature>
<comment type="similarity">
    <text evidence="4">Belongs to the vitamin-B12 dependent methionine synthase family.</text>
</comment>
<evidence type="ECO:0000256" key="6">
    <source>
        <dbReference type="ARBA" id="ARBA00013998"/>
    </source>
</evidence>
<dbReference type="GO" id="GO:0008270">
    <property type="term" value="F:zinc ion binding"/>
    <property type="evidence" value="ECO:0007669"/>
    <property type="project" value="InterPro"/>
</dbReference>
<evidence type="ECO:0000256" key="7">
    <source>
        <dbReference type="ARBA" id="ARBA00022603"/>
    </source>
</evidence>
<dbReference type="GO" id="GO:0008705">
    <property type="term" value="F:methionine synthase activity"/>
    <property type="evidence" value="ECO:0007669"/>
    <property type="project" value="UniProtKB-EC"/>
</dbReference>
<evidence type="ECO:0000256" key="2">
    <source>
        <dbReference type="ARBA" id="ARBA00001956"/>
    </source>
</evidence>
<keyword evidence="22" id="KW-1185">Reference proteome</keyword>
<comment type="cofactor">
    <cofactor evidence="18">
        <name>Zn(2+)</name>
        <dbReference type="ChEBI" id="CHEBI:29105"/>
    </cofactor>
    <text evidence="18">Binds 1 zinc ion per subunit.</text>
</comment>
<feature type="binding site" evidence="18 19">
    <location>
        <position position="307"/>
    </location>
    <ligand>
        <name>Zn(2+)</name>
        <dbReference type="ChEBI" id="CHEBI:29105"/>
    </ligand>
</feature>
<dbReference type="InterPro" id="IPR003726">
    <property type="entry name" value="HCY_dom"/>
</dbReference>
<evidence type="ECO:0000313" key="22">
    <source>
        <dbReference type="Proteomes" id="UP000198963"/>
    </source>
</evidence>
<comment type="cofactor">
    <cofactor evidence="2">
        <name>methylcob(III)alamin</name>
        <dbReference type="ChEBI" id="CHEBI:28115"/>
    </cofactor>
</comment>
<evidence type="ECO:0000256" key="11">
    <source>
        <dbReference type="ARBA" id="ARBA00022691"/>
    </source>
</evidence>
<keyword evidence="15" id="KW-0170">Cobalt</keyword>
<evidence type="ECO:0000256" key="18">
    <source>
        <dbReference type="PIRSR" id="PIRSR037505-2"/>
    </source>
</evidence>
<evidence type="ECO:0000256" key="3">
    <source>
        <dbReference type="ARBA" id="ARBA00005178"/>
    </source>
</evidence>
<dbReference type="FunFam" id="3.20.20.330:FF:000001">
    <property type="entry name" value="Methionine synthase"/>
    <property type="match status" value="1"/>
</dbReference>
<keyword evidence="10 19" id="KW-0808">Transferase</keyword>
<gene>
    <name evidence="21" type="ORF">SAMN04489797_1855</name>
</gene>
<sequence>MSKIKEELQKRILVLDGAMGTMLQQYNFSEEDFRGERFKDYPSPLKGNNDLLSITQPKAIAEIHAKYFEAGADIVETNTFSGTTIAMADYDMEDLVYELNYKSAKIAKEVADKFTKEQPEKPRFVAGSIGPTNRTASLSPDVNRPEYRAITFNELRVAYKQQVEALIDGGVDMLLVETIFDTLNAKAALFAIEEVKEERHIDIPIMVSGTITDASGRTLSGQTVEAFLTSVSHIPLLSVGFNCALGAQQLQPYLQRLSDETEFFTSAHPNAGLPNAFGEYDETPEQMQGYIEAYLKDNLINIIGGCCGTSPEHIKAIAEVAQKYKPRKIVIPA</sequence>